<sequence>MAPRRDKRVPSSALPTSSDRKVPKKLLGVVPADEDSTVIDQKPAWGFALLDRDDNHPWSMWPADRDGLMALLAMLQEMERLTWREVRDQMTGGHRRRGPKHKSIPVDHIIPEAQARLAELDLDDFPELFRFRHGNKGRLWGVFVGGHHVFYPVWWDPEHKVCPSKDK</sequence>
<proteinExistence type="predicted"/>
<evidence type="ECO:0000313" key="2">
    <source>
        <dbReference type="EMBL" id="GAA4554358.1"/>
    </source>
</evidence>
<organism evidence="2 3">
    <name type="scientific">Pseudonocardia xishanensis</name>
    <dbReference type="NCBI Taxonomy" id="630995"/>
    <lineage>
        <taxon>Bacteria</taxon>
        <taxon>Bacillati</taxon>
        <taxon>Actinomycetota</taxon>
        <taxon>Actinomycetes</taxon>
        <taxon>Pseudonocardiales</taxon>
        <taxon>Pseudonocardiaceae</taxon>
        <taxon>Pseudonocardia</taxon>
    </lineage>
</organism>
<accession>A0ABP8RYX4</accession>
<gene>
    <name evidence="2" type="ORF">GCM10023175_52040</name>
</gene>
<evidence type="ECO:0000256" key="1">
    <source>
        <dbReference type="SAM" id="MobiDB-lite"/>
    </source>
</evidence>
<feature type="region of interest" description="Disordered" evidence="1">
    <location>
        <begin position="1"/>
        <end position="25"/>
    </location>
</feature>
<evidence type="ECO:0000313" key="3">
    <source>
        <dbReference type="Proteomes" id="UP001501598"/>
    </source>
</evidence>
<comment type="caution">
    <text evidence="2">The sequence shown here is derived from an EMBL/GenBank/DDBJ whole genome shotgun (WGS) entry which is preliminary data.</text>
</comment>
<dbReference type="EMBL" id="BAABGT010000083">
    <property type="protein sequence ID" value="GAA4554358.1"/>
    <property type="molecule type" value="Genomic_DNA"/>
</dbReference>
<dbReference type="Proteomes" id="UP001501598">
    <property type="component" value="Unassembled WGS sequence"/>
</dbReference>
<protein>
    <submittedName>
        <fullName evidence="2">Uncharacterized protein</fullName>
    </submittedName>
</protein>
<name>A0ABP8RYX4_9PSEU</name>
<keyword evidence="3" id="KW-1185">Reference proteome</keyword>
<reference evidence="3" key="1">
    <citation type="journal article" date="2019" name="Int. J. Syst. Evol. Microbiol.">
        <title>The Global Catalogue of Microorganisms (GCM) 10K type strain sequencing project: providing services to taxonomists for standard genome sequencing and annotation.</title>
        <authorList>
            <consortium name="The Broad Institute Genomics Platform"/>
            <consortium name="The Broad Institute Genome Sequencing Center for Infectious Disease"/>
            <person name="Wu L."/>
            <person name="Ma J."/>
        </authorList>
    </citation>
    <scope>NUCLEOTIDE SEQUENCE [LARGE SCALE GENOMIC DNA]</scope>
    <source>
        <strain evidence="3">JCM 17906</strain>
    </source>
</reference>